<protein>
    <submittedName>
        <fullName evidence="1">Uncharacterized protein</fullName>
    </submittedName>
</protein>
<name>A0ABV2RCM9_9CAUL</name>
<reference evidence="1 2" key="1">
    <citation type="submission" date="2024-06" db="EMBL/GenBank/DDBJ databases">
        <title>Sorghum-associated microbial communities from plants grown in Nebraska, USA.</title>
        <authorList>
            <person name="Schachtman D."/>
        </authorList>
    </citation>
    <scope>NUCLEOTIDE SEQUENCE [LARGE SCALE GENOMIC DNA]</scope>
    <source>
        <strain evidence="1 2">2814</strain>
    </source>
</reference>
<gene>
    <name evidence="1" type="ORF">ABIE19_001642</name>
</gene>
<dbReference type="RefSeq" id="WP_354088668.1">
    <property type="nucleotide sequence ID" value="NZ_JBEPTF010000002.1"/>
</dbReference>
<keyword evidence="2" id="KW-1185">Reference proteome</keyword>
<dbReference type="Proteomes" id="UP001549313">
    <property type="component" value="Unassembled WGS sequence"/>
</dbReference>
<evidence type="ECO:0000313" key="1">
    <source>
        <dbReference type="EMBL" id="MET4683712.1"/>
    </source>
</evidence>
<sequence>MRPFRRRSGPLLTDAAREILAGALVVLLALIFAGAAVDAGEQPLSPSNHVRSR</sequence>
<dbReference type="EMBL" id="JBEPTF010000002">
    <property type="protein sequence ID" value="MET4683712.1"/>
    <property type="molecule type" value="Genomic_DNA"/>
</dbReference>
<organism evidence="1 2">
    <name type="scientific">Brevundimonas faecalis</name>
    <dbReference type="NCBI Taxonomy" id="947378"/>
    <lineage>
        <taxon>Bacteria</taxon>
        <taxon>Pseudomonadati</taxon>
        <taxon>Pseudomonadota</taxon>
        <taxon>Alphaproteobacteria</taxon>
        <taxon>Caulobacterales</taxon>
        <taxon>Caulobacteraceae</taxon>
        <taxon>Brevundimonas</taxon>
    </lineage>
</organism>
<proteinExistence type="predicted"/>
<accession>A0ABV2RCM9</accession>
<evidence type="ECO:0000313" key="2">
    <source>
        <dbReference type="Proteomes" id="UP001549313"/>
    </source>
</evidence>
<comment type="caution">
    <text evidence="1">The sequence shown here is derived from an EMBL/GenBank/DDBJ whole genome shotgun (WGS) entry which is preliminary data.</text>
</comment>